<sequence>MQLLNVTAIIQMDGSHKVDSRVQHLESLLSGGFQ</sequence>
<comment type="caution">
    <text evidence="1">The sequence shown here is derived from an EMBL/GenBank/DDBJ whole genome shotgun (WGS) entry which is preliminary data.</text>
</comment>
<dbReference type="Proteomes" id="UP000323257">
    <property type="component" value="Unassembled WGS sequence"/>
</dbReference>
<proteinExistence type="predicted"/>
<name>A0A5S5BTU8_9BACL</name>
<evidence type="ECO:0000313" key="1">
    <source>
        <dbReference type="EMBL" id="TYP69570.1"/>
    </source>
</evidence>
<dbReference type="AlphaFoldDB" id="A0A5S5BTU8"/>
<reference evidence="1 2" key="1">
    <citation type="submission" date="2019-07" db="EMBL/GenBank/DDBJ databases">
        <title>Genomic Encyclopedia of Type Strains, Phase III (KMG-III): the genomes of soil and plant-associated and newly described type strains.</title>
        <authorList>
            <person name="Whitman W."/>
        </authorList>
    </citation>
    <scope>NUCLEOTIDE SEQUENCE [LARGE SCALE GENOMIC DNA]</scope>
    <source>
        <strain evidence="1 2">BL24</strain>
    </source>
</reference>
<evidence type="ECO:0000313" key="2">
    <source>
        <dbReference type="Proteomes" id="UP000323257"/>
    </source>
</evidence>
<keyword evidence="2" id="KW-1185">Reference proteome</keyword>
<dbReference type="EMBL" id="VNHS01000014">
    <property type="protein sequence ID" value="TYP69570.1"/>
    <property type="molecule type" value="Genomic_DNA"/>
</dbReference>
<organism evidence="1 2">
    <name type="scientific">Paenibacillus methanolicus</name>
    <dbReference type="NCBI Taxonomy" id="582686"/>
    <lineage>
        <taxon>Bacteria</taxon>
        <taxon>Bacillati</taxon>
        <taxon>Bacillota</taxon>
        <taxon>Bacilli</taxon>
        <taxon>Bacillales</taxon>
        <taxon>Paenibacillaceae</taxon>
        <taxon>Paenibacillus</taxon>
    </lineage>
</organism>
<protein>
    <submittedName>
        <fullName evidence="1">Uncharacterized protein</fullName>
    </submittedName>
</protein>
<gene>
    <name evidence="1" type="ORF">BCM02_11486</name>
</gene>
<accession>A0A5S5BTU8</accession>